<dbReference type="AlphaFoldDB" id="A0A371P2R4"/>
<keyword evidence="3" id="KW-1185">Reference proteome</keyword>
<gene>
    <name evidence="2" type="ORF">DX116_11645</name>
</gene>
<evidence type="ECO:0000256" key="1">
    <source>
        <dbReference type="SAM" id="Phobius"/>
    </source>
</evidence>
<dbReference type="RefSeq" id="WP_119704438.1">
    <property type="nucleotide sequence ID" value="NZ_JBHSOI010000002.1"/>
</dbReference>
<keyword evidence="1" id="KW-1133">Transmembrane helix</keyword>
<feature type="transmembrane region" description="Helical" evidence="1">
    <location>
        <begin position="21"/>
        <end position="40"/>
    </location>
</feature>
<dbReference type="EMBL" id="QUBR01000002">
    <property type="protein sequence ID" value="REK69840.1"/>
    <property type="molecule type" value="Genomic_DNA"/>
</dbReference>
<protein>
    <submittedName>
        <fullName evidence="2">Uncharacterized protein</fullName>
    </submittedName>
</protein>
<evidence type="ECO:0000313" key="2">
    <source>
        <dbReference type="EMBL" id="REK69840.1"/>
    </source>
</evidence>
<name>A0A371P2R4_9ACTN</name>
<sequence length="119" mass="12407">MKPAIAHVGTRRVGRRFWPELLLLAGAALVVASVLLGHRVDDRQVLVGRTHAAIVVATAVAAVLCFAAFLTGRLAMIMSGRRGEGLVVLVSATAVALASIPISLFVGWAIRLSLTSTAP</sequence>
<keyword evidence="1" id="KW-0812">Transmembrane</keyword>
<dbReference type="Proteomes" id="UP000265581">
    <property type="component" value="Unassembled WGS sequence"/>
</dbReference>
<feature type="transmembrane region" description="Helical" evidence="1">
    <location>
        <begin position="52"/>
        <end position="74"/>
    </location>
</feature>
<reference evidence="2 3" key="1">
    <citation type="submission" date="2018-08" db="EMBL/GenBank/DDBJ databases">
        <title>Aeromicrobium sp. M2KJ-4, whole genome shotgun sequence.</title>
        <authorList>
            <person name="Tuo L."/>
        </authorList>
    </citation>
    <scope>NUCLEOTIDE SEQUENCE [LARGE SCALE GENOMIC DNA]</scope>
    <source>
        <strain evidence="2 3">M2KJ-4</strain>
    </source>
</reference>
<accession>A0A371P2R4</accession>
<proteinExistence type="predicted"/>
<evidence type="ECO:0000313" key="3">
    <source>
        <dbReference type="Proteomes" id="UP000265581"/>
    </source>
</evidence>
<feature type="transmembrane region" description="Helical" evidence="1">
    <location>
        <begin position="86"/>
        <end position="110"/>
    </location>
</feature>
<keyword evidence="1" id="KW-0472">Membrane</keyword>
<comment type="caution">
    <text evidence="2">The sequence shown here is derived from an EMBL/GenBank/DDBJ whole genome shotgun (WGS) entry which is preliminary data.</text>
</comment>
<organism evidence="2 3">
    <name type="scientific">Aeromicrobium endophyticum</name>
    <dbReference type="NCBI Taxonomy" id="2292704"/>
    <lineage>
        <taxon>Bacteria</taxon>
        <taxon>Bacillati</taxon>
        <taxon>Actinomycetota</taxon>
        <taxon>Actinomycetes</taxon>
        <taxon>Propionibacteriales</taxon>
        <taxon>Nocardioidaceae</taxon>
        <taxon>Aeromicrobium</taxon>
    </lineage>
</organism>